<dbReference type="AlphaFoldDB" id="A0A2I1HFF9"/>
<dbReference type="Pfam" id="PF00067">
    <property type="entry name" value="p450"/>
    <property type="match status" value="1"/>
</dbReference>
<evidence type="ECO:0000256" key="9">
    <source>
        <dbReference type="SAM" id="Phobius"/>
    </source>
</evidence>
<dbReference type="InterPro" id="IPR001128">
    <property type="entry name" value="Cyt_P450"/>
</dbReference>
<feature type="binding site" description="axial binding residue" evidence="7">
    <location>
        <position position="449"/>
    </location>
    <ligand>
        <name>heme</name>
        <dbReference type="ChEBI" id="CHEBI:30413"/>
    </ligand>
    <ligandPart>
        <name>Fe</name>
        <dbReference type="ChEBI" id="CHEBI:18248"/>
    </ligandPart>
</feature>
<dbReference type="PANTHER" id="PTHR24291">
    <property type="entry name" value="CYTOCHROME P450 FAMILY 4"/>
    <property type="match status" value="1"/>
</dbReference>
<keyword evidence="9" id="KW-1133">Transmembrane helix</keyword>
<dbReference type="Gene3D" id="1.10.630.10">
    <property type="entry name" value="Cytochrome P450"/>
    <property type="match status" value="1"/>
</dbReference>
<dbReference type="VEuPathDB" id="FungiDB:FUN_008960"/>
<proteinExistence type="inferred from homology"/>
<evidence type="ECO:0000256" key="8">
    <source>
        <dbReference type="RuleBase" id="RU000461"/>
    </source>
</evidence>
<dbReference type="InterPro" id="IPR036396">
    <property type="entry name" value="Cyt_P450_sf"/>
</dbReference>
<comment type="caution">
    <text evidence="10">The sequence shown here is derived from an EMBL/GenBank/DDBJ whole genome shotgun (WGS) entry which is preliminary data.</text>
</comment>
<evidence type="ECO:0000256" key="6">
    <source>
        <dbReference type="ARBA" id="ARBA00023033"/>
    </source>
</evidence>
<dbReference type="PANTHER" id="PTHR24291:SF50">
    <property type="entry name" value="BIFUNCTIONAL ALBAFLAVENONE MONOOXYGENASE_TERPENE SYNTHASE"/>
    <property type="match status" value="1"/>
</dbReference>
<dbReference type="InterPro" id="IPR002401">
    <property type="entry name" value="Cyt_P450_E_grp-I"/>
</dbReference>
<dbReference type="PRINTS" id="PR00385">
    <property type="entry name" value="P450"/>
</dbReference>
<comment type="cofactor">
    <cofactor evidence="7">
        <name>heme</name>
        <dbReference type="ChEBI" id="CHEBI:30413"/>
    </cofactor>
</comment>
<dbReference type="GO" id="GO:0005506">
    <property type="term" value="F:iron ion binding"/>
    <property type="evidence" value="ECO:0007669"/>
    <property type="project" value="InterPro"/>
</dbReference>
<evidence type="ECO:0000256" key="4">
    <source>
        <dbReference type="ARBA" id="ARBA00023002"/>
    </source>
</evidence>
<dbReference type="GO" id="GO:0004497">
    <property type="term" value="F:monooxygenase activity"/>
    <property type="evidence" value="ECO:0007669"/>
    <property type="project" value="UniProtKB-KW"/>
</dbReference>
<keyword evidence="3 7" id="KW-0479">Metal-binding</keyword>
<evidence type="ECO:0000256" key="2">
    <source>
        <dbReference type="ARBA" id="ARBA00022617"/>
    </source>
</evidence>
<keyword evidence="11" id="KW-1185">Reference proteome</keyword>
<evidence type="ECO:0000256" key="7">
    <source>
        <dbReference type="PIRSR" id="PIRSR602401-1"/>
    </source>
</evidence>
<evidence type="ECO:0000256" key="1">
    <source>
        <dbReference type="ARBA" id="ARBA00010617"/>
    </source>
</evidence>
<comment type="similarity">
    <text evidence="1 8">Belongs to the cytochrome P450 family.</text>
</comment>
<evidence type="ECO:0000256" key="3">
    <source>
        <dbReference type="ARBA" id="ARBA00022723"/>
    </source>
</evidence>
<dbReference type="InterPro" id="IPR050196">
    <property type="entry name" value="Cytochrome_P450_Monoox"/>
</dbReference>
<name>A0A2I1HFF9_9GLOM</name>
<gene>
    <name evidence="10" type="ORF">RhiirA4_349107</name>
</gene>
<feature type="transmembrane region" description="Helical" evidence="9">
    <location>
        <begin position="26"/>
        <end position="43"/>
    </location>
</feature>
<dbReference type="VEuPathDB" id="FungiDB:RhiirFUN_008155"/>
<organism evidence="10 11">
    <name type="scientific">Rhizophagus irregularis</name>
    <dbReference type="NCBI Taxonomy" id="588596"/>
    <lineage>
        <taxon>Eukaryota</taxon>
        <taxon>Fungi</taxon>
        <taxon>Fungi incertae sedis</taxon>
        <taxon>Mucoromycota</taxon>
        <taxon>Glomeromycotina</taxon>
        <taxon>Glomeromycetes</taxon>
        <taxon>Glomerales</taxon>
        <taxon>Glomeraceae</taxon>
        <taxon>Rhizophagus</taxon>
    </lineage>
</organism>
<accession>A0A2I1HFF9</accession>
<keyword evidence="9" id="KW-0812">Transmembrane</keyword>
<evidence type="ECO:0000313" key="10">
    <source>
        <dbReference type="EMBL" id="PKY57608.1"/>
    </source>
</evidence>
<dbReference type="VEuPathDB" id="FungiDB:RhiirA1_370436"/>
<evidence type="ECO:0000313" key="11">
    <source>
        <dbReference type="Proteomes" id="UP000234323"/>
    </source>
</evidence>
<keyword evidence="5 7" id="KW-0408">Iron</keyword>
<dbReference type="EMBL" id="LLXI01002617">
    <property type="protein sequence ID" value="PKY57608.1"/>
    <property type="molecule type" value="Genomic_DNA"/>
</dbReference>
<keyword evidence="4 8" id="KW-0560">Oxidoreductase</keyword>
<dbReference type="PROSITE" id="PS00086">
    <property type="entry name" value="CYTOCHROME_P450"/>
    <property type="match status" value="1"/>
</dbReference>
<keyword evidence="2 7" id="KW-0349">Heme</keyword>
<keyword evidence="9" id="KW-0472">Membrane</keyword>
<sequence length="507" mass="58236">MFHVTSNYINILSVQYLQHVLLNKKMFISIFFVIILIVVINFIRKINKKPEGLESIPNVSTLEILWANLQQKNYDEIEDLIQRRSGDHGIYFSYFGSVSIASPEYAKILLTESEDDATKFEPDPGSFLDKFFGSGLPFANGDKWRTHRNLANSAFNIALSPEIVGETTMDLFAFMKPKLNRPIDVYETMQRVTIEALGKLGFGHKFGCLESEGVSHLISSYKYVVSIVGSPLYRMVPWVDKLPLKSNKKYLDALKEFDGFIYDVIEARRNEIKKNSYNGRDLLTSMLKLTEQEEINTDIKQLRDELASIFAAGHDSTSIALSVSLYFLAKYPEMQEKARAEVINILGNEPIIPNSDQLKELKYVNAIIKESLRAYPPAPIITARRLNKPVKLGPYTLPTNTICMVNAWQIHHNPKYWKNPNQYDPERFLSSEKRHAYSWVTFSSGPRNCVGQNLSLMEQRIILSMILLKYKWTLPENSINKDKLLLNAQFLLTPRDLKLVFTERINK</sequence>
<dbReference type="GO" id="GO:0016705">
    <property type="term" value="F:oxidoreductase activity, acting on paired donors, with incorporation or reduction of molecular oxygen"/>
    <property type="evidence" value="ECO:0007669"/>
    <property type="project" value="InterPro"/>
</dbReference>
<protein>
    <submittedName>
        <fullName evidence="10">Cytochrome P450</fullName>
    </submittedName>
</protein>
<keyword evidence="6 8" id="KW-0503">Monooxygenase</keyword>
<evidence type="ECO:0000256" key="5">
    <source>
        <dbReference type="ARBA" id="ARBA00023004"/>
    </source>
</evidence>
<dbReference type="SUPFAM" id="SSF48264">
    <property type="entry name" value="Cytochrome P450"/>
    <property type="match status" value="1"/>
</dbReference>
<dbReference type="PRINTS" id="PR00463">
    <property type="entry name" value="EP450I"/>
</dbReference>
<dbReference type="GO" id="GO:0020037">
    <property type="term" value="F:heme binding"/>
    <property type="evidence" value="ECO:0007669"/>
    <property type="project" value="InterPro"/>
</dbReference>
<dbReference type="Proteomes" id="UP000234323">
    <property type="component" value="Unassembled WGS sequence"/>
</dbReference>
<reference evidence="10 11" key="1">
    <citation type="submission" date="2015-10" db="EMBL/GenBank/DDBJ databases">
        <title>Genome analyses suggest a sexual origin of heterokaryosis in a supposedly ancient asexual fungus.</title>
        <authorList>
            <person name="Ropars J."/>
            <person name="Sedzielewska K."/>
            <person name="Noel J."/>
            <person name="Charron P."/>
            <person name="Farinelli L."/>
            <person name="Marton T."/>
            <person name="Kruger M."/>
            <person name="Pelin A."/>
            <person name="Brachmann A."/>
            <person name="Corradi N."/>
        </authorList>
    </citation>
    <scope>NUCLEOTIDE SEQUENCE [LARGE SCALE GENOMIC DNA]</scope>
    <source>
        <strain evidence="10 11">A4</strain>
    </source>
</reference>
<dbReference type="SMR" id="A0A2I1HFF9"/>
<dbReference type="InterPro" id="IPR017972">
    <property type="entry name" value="Cyt_P450_CS"/>
</dbReference>